<dbReference type="OMA" id="FAAWIVD"/>
<name>J0LC39_AURST</name>
<dbReference type="EMBL" id="JH688018">
    <property type="protein sequence ID" value="EJD34035.1"/>
    <property type="molecule type" value="Genomic_DNA"/>
</dbReference>
<dbReference type="KEGG" id="adl:AURDEDRAFT_176900"/>
<dbReference type="InParanoid" id="J0LC39"/>
<accession>J0LC39</accession>
<reference evidence="2" key="1">
    <citation type="journal article" date="2012" name="Science">
        <title>The Paleozoic origin of enzymatic lignin decomposition reconstructed from 31 fungal genomes.</title>
        <authorList>
            <person name="Floudas D."/>
            <person name="Binder M."/>
            <person name="Riley R."/>
            <person name="Barry K."/>
            <person name="Blanchette R.A."/>
            <person name="Henrissat B."/>
            <person name="Martinez A.T."/>
            <person name="Otillar R."/>
            <person name="Spatafora J.W."/>
            <person name="Yadav J.S."/>
            <person name="Aerts A."/>
            <person name="Benoit I."/>
            <person name="Boyd A."/>
            <person name="Carlson A."/>
            <person name="Copeland A."/>
            <person name="Coutinho P.M."/>
            <person name="de Vries R.P."/>
            <person name="Ferreira P."/>
            <person name="Findley K."/>
            <person name="Foster B."/>
            <person name="Gaskell J."/>
            <person name="Glotzer D."/>
            <person name="Gorecki P."/>
            <person name="Heitman J."/>
            <person name="Hesse C."/>
            <person name="Hori C."/>
            <person name="Igarashi K."/>
            <person name="Jurgens J.A."/>
            <person name="Kallen N."/>
            <person name="Kersten P."/>
            <person name="Kohler A."/>
            <person name="Kuees U."/>
            <person name="Kumar T.K.A."/>
            <person name="Kuo A."/>
            <person name="LaButti K."/>
            <person name="Larrondo L.F."/>
            <person name="Lindquist E."/>
            <person name="Ling A."/>
            <person name="Lombard V."/>
            <person name="Lucas S."/>
            <person name="Lundell T."/>
            <person name="Martin R."/>
            <person name="McLaughlin D.J."/>
            <person name="Morgenstern I."/>
            <person name="Morin E."/>
            <person name="Murat C."/>
            <person name="Nagy L.G."/>
            <person name="Nolan M."/>
            <person name="Ohm R.A."/>
            <person name="Patyshakuliyeva A."/>
            <person name="Rokas A."/>
            <person name="Ruiz-Duenas F.J."/>
            <person name="Sabat G."/>
            <person name="Salamov A."/>
            <person name="Samejima M."/>
            <person name="Schmutz J."/>
            <person name="Slot J.C."/>
            <person name="St John F."/>
            <person name="Stenlid J."/>
            <person name="Sun H."/>
            <person name="Sun S."/>
            <person name="Syed K."/>
            <person name="Tsang A."/>
            <person name="Wiebenga A."/>
            <person name="Young D."/>
            <person name="Pisabarro A."/>
            <person name="Eastwood D.C."/>
            <person name="Martin F."/>
            <person name="Cullen D."/>
            <person name="Grigoriev I.V."/>
            <person name="Hibbett D.S."/>
        </authorList>
    </citation>
    <scope>NUCLEOTIDE SEQUENCE [LARGE SCALE GENOMIC DNA]</scope>
    <source>
        <strain evidence="2">TFB10046</strain>
    </source>
</reference>
<evidence type="ECO:0000313" key="1">
    <source>
        <dbReference type="EMBL" id="EJD34035.1"/>
    </source>
</evidence>
<dbReference type="OrthoDB" id="2800877at2759"/>
<dbReference type="Proteomes" id="UP000006514">
    <property type="component" value="Unassembled WGS sequence"/>
</dbReference>
<dbReference type="AlphaFoldDB" id="J0LC39"/>
<keyword evidence="2" id="KW-1185">Reference proteome</keyword>
<sequence>MSHIKKDYPNAETKLKKHEGLEAGGDGKDGNVPRGYSAATKSLRGFLGHFAAWIVDENLSFSTGKSMTLKPLFRYLEVTYALLTHTTVRNELARLYADLHGCQVPYCLLHRHLDPASADLYIAGTITSFISDDWELIEHLVDFSVLEDKQHEGV</sequence>
<gene>
    <name evidence="1" type="ORF">AURDEDRAFT_176900</name>
</gene>
<evidence type="ECO:0000313" key="2">
    <source>
        <dbReference type="Proteomes" id="UP000006514"/>
    </source>
</evidence>
<organism evidence="1 2">
    <name type="scientific">Auricularia subglabra (strain TFB-10046 / SS5)</name>
    <name type="common">White-rot fungus</name>
    <name type="synonym">Auricularia delicata (strain TFB10046)</name>
    <dbReference type="NCBI Taxonomy" id="717982"/>
    <lineage>
        <taxon>Eukaryota</taxon>
        <taxon>Fungi</taxon>
        <taxon>Dikarya</taxon>
        <taxon>Basidiomycota</taxon>
        <taxon>Agaricomycotina</taxon>
        <taxon>Agaricomycetes</taxon>
        <taxon>Auriculariales</taxon>
        <taxon>Auriculariaceae</taxon>
        <taxon>Auricularia</taxon>
    </lineage>
</organism>
<protein>
    <submittedName>
        <fullName evidence="1">Uncharacterized protein</fullName>
    </submittedName>
</protein>
<proteinExistence type="predicted"/>